<dbReference type="GO" id="GO:0016020">
    <property type="term" value="C:membrane"/>
    <property type="evidence" value="ECO:0007669"/>
    <property type="project" value="InterPro"/>
</dbReference>
<dbReference type="Proteomes" id="UP000001064">
    <property type="component" value="Unassembled WGS sequence"/>
</dbReference>
<feature type="coiled-coil region" evidence="12">
    <location>
        <begin position="31"/>
        <end position="58"/>
    </location>
</feature>
<dbReference type="RefSeq" id="XP_003289209.1">
    <property type="nucleotide sequence ID" value="XM_003289161.1"/>
</dbReference>
<evidence type="ECO:0000256" key="1">
    <source>
        <dbReference type="ARBA" id="ARBA00000085"/>
    </source>
</evidence>
<feature type="domain" description="Response regulatory" evidence="15">
    <location>
        <begin position="1739"/>
        <end position="1857"/>
    </location>
</feature>
<keyword evidence="4" id="KW-0808">Transferase</keyword>
<proteinExistence type="predicted"/>
<dbReference type="GO" id="GO:0005524">
    <property type="term" value="F:ATP binding"/>
    <property type="evidence" value="ECO:0007669"/>
    <property type="project" value="UniProtKB-KW"/>
</dbReference>
<dbReference type="Gene3D" id="1.10.287.130">
    <property type="match status" value="1"/>
</dbReference>
<dbReference type="FunFam" id="1.20.120.1530:FF:000002">
    <property type="entry name" value="Two-component osmosensing histidine kinase"/>
    <property type="match status" value="8"/>
</dbReference>
<dbReference type="Pfam" id="PF00072">
    <property type="entry name" value="Response_reg"/>
    <property type="match status" value="1"/>
</dbReference>
<evidence type="ECO:0000256" key="8">
    <source>
        <dbReference type="ARBA" id="ARBA00022840"/>
    </source>
</evidence>
<protein>
    <recommendedName>
        <fullName evidence="2">histidine kinase</fullName>
        <ecNumber evidence="2">2.7.13.3</ecNumber>
    </recommendedName>
</protein>
<evidence type="ECO:0000256" key="13">
    <source>
        <dbReference type="SAM" id="MobiDB-lite"/>
    </source>
</evidence>
<evidence type="ECO:0000256" key="3">
    <source>
        <dbReference type="ARBA" id="ARBA00022553"/>
    </source>
</evidence>
<keyword evidence="5" id="KW-0677">Repeat</keyword>
<dbReference type="SMART" id="SM00304">
    <property type="entry name" value="HAMP"/>
    <property type="match status" value="12"/>
</dbReference>
<feature type="domain" description="HAMP" evidence="16">
    <location>
        <begin position="548"/>
        <end position="600"/>
    </location>
</feature>
<dbReference type="InParanoid" id="F0ZP64"/>
<evidence type="ECO:0000256" key="11">
    <source>
        <dbReference type="PROSITE-ProRule" id="PRU00169"/>
    </source>
</evidence>
<evidence type="ECO:0000259" key="16">
    <source>
        <dbReference type="PROSITE" id="PS50885"/>
    </source>
</evidence>
<feature type="region of interest" description="Disordered" evidence="13">
    <location>
        <begin position="1914"/>
        <end position="2059"/>
    </location>
</feature>
<keyword evidence="10" id="KW-0807">Transducer</keyword>
<dbReference type="Pfam" id="PF02518">
    <property type="entry name" value="HATPase_c"/>
    <property type="match status" value="1"/>
</dbReference>
<keyword evidence="7" id="KW-0418">Kinase</keyword>
<accession>F0ZP64</accession>
<feature type="domain" description="HAMP" evidence="16">
    <location>
        <begin position="920"/>
        <end position="972"/>
    </location>
</feature>
<dbReference type="CDD" id="cd00082">
    <property type="entry name" value="HisKA"/>
    <property type="match status" value="1"/>
</dbReference>
<feature type="compositionally biased region" description="Basic and acidic residues" evidence="13">
    <location>
        <begin position="2020"/>
        <end position="2043"/>
    </location>
</feature>
<evidence type="ECO:0000256" key="7">
    <source>
        <dbReference type="ARBA" id="ARBA00022777"/>
    </source>
</evidence>
<feature type="compositionally biased region" description="Low complexity" evidence="13">
    <location>
        <begin position="1935"/>
        <end position="1969"/>
    </location>
</feature>
<dbReference type="Pfam" id="PF00672">
    <property type="entry name" value="HAMP"/>
    <property type="match status" value="8"/>
</dbReference>
<evidence type="ECO:0000259" key="14">
    <source>
        <dbReference type="PROSITE" id="PS50109"/>
    </source>
</evidence>
<dbReference type="SUPFAM" id="SSF52172">
    <property type="entry name" value="CheY-like"/>
    <property type="match status" value="2"/>
</dbReference>
<dbReference type="PANTHER" id="PTHR45339">
    <property type="entry name" value="HYBRID SIGNAL TRANSDUCTION HISTIDINE KINASE J"/>
    <property type="match status" value="1"/>
</dbReference>
<dbReference type="GO" id="GO:0071474">
    <property type="term" value="P:cellular hyperosmotic response"/>
    <property type="evidence" value="ECO:0000318"/>
    <property type="project" value="GO_Central"/>
</dbReference>
<dbReference type="InterPro" id="IPR005467">
    <property type="entry name" value="His_kinase_dom"/>
</dbReference>
<dbReference type="GO" id="GO:0004673">
    <property type="term" value="F:protein histidine kinase activity"/>
    <property type="evidence" value="ECO:0000318"/>
    <property type="project" value="GO_Central"/>
</dbReference>
<dbReference type="PROSITE" id="PS50110">
    <property type="entry name" value="RESPONSE_REGULATORY"/>
    <property type="match status" value="2"/>
</dbReference>
<feature type="domain" description="Histidine kinase" evidence="14">
    <location>
        <begin position="1362"/>
        <end position="1583"/>
    </location>
</feature>
<evidence type="ECO:0000256" key="10">
    <source>
        <dbReference type="ARBA" id="ARBA00023224"/>
    </source>
</evidence>
<sequence length="2059" mass="223181">MASEIINNLCQYVNCCPHCNNHFSISDLSTYDLIKKSLKEYEKKYNIIENNINNNNIDSSNNSNIQSSNNKYSSSIDNFYSLSINNELNNNINNNKNNKNYNHNNKNVEFRDTVKNEHSLFNIDFNTPNDSNNNNDNNNYNNNDNKNNKNNFNNNNNDVINSNNKEFSSVTSINNSFLKELLKSSKMARDGDFTKRLKQNNNYSITENEIVKNFNQIIELADSTCNEFKRIEKQVGKEGNIMTRAHLPHATGSWKVCIDFVNNLIGDMIQPTEEVVRVIASVAKGDLSQTIKLELGEGKKLSGEFLRIAKVVNTMVQQLKSFSSEVTRVAREVGTDGKLGGQAQVEGVDGIWKDLTDNVNTMAANLTGQVRSIAEVTTAVASGDLSKKITLDVKGEIQELKLTINTMVDQLKSFSSEVTRVSREVGTEGKLGGQAEVQGVGGVWKDLTDNVNTMAANLTGQVRSIAEVTTAVASGDLSKNITIDAEGEILQLKNTINTMVQQLKSFSSEVTRVAREVGTEGILGGQAEVKGVGGVWKGLTDNVNTMAANLTSQVRSIAEVTTAVANGDLSKKVSINAQGEILQLKSTINTMVDQLKSFSSEVTRVAKEVGTEGKLGGQAEVQGVGGVWKGLTDNVNTMAANLTSQVRSIAEVTTAVASGDLSKQVSIDAEGEILQLKSTINTMVDQLKSFSSEVTRVAREVGTEGILGGQAEVKGVDGVWKDLTDNVNTMAANLTGQVRSIAEVTTAVANGDLSKQISINAQGEILQLKNTINIMVDQLKSFSSEVTRVAREVGTEGILGGQAQIVGEGYGVNGVWKDLTENVNTMAANLTSQVRAIAEVTTAVACGDLSKKISINVKGEFLELKNTINTMVEQLKSFSSEVTRVSKEVGTEGILGGQAEVKGVGGVWKGLTDNVNTMAANLTGQVRSIAEVTTAVACGDLSKKITIDAQGEICELKNTINTMVDQLKSFSSEVTRVAREVGTQGILGGQAEVKGVGGVWKGLTDNVNTMAANLTGQVRSIAEVTTAVAKGDLSKQVSIDAEGEILQLKNTINTMVHQLKSFSSEVTRVAREVGTEGILGGQAQVEGVDGVWKDLTDNVNTMAANLTGQVRSIAEVTTAVACGDLSKKISIDVRGEFLELKDTINTMVDLLNSFSSEVTRVALEVGTEGILGGQAQVEGVDGVWKYLTQNVNTMAANLTNQVREIANVTTAVANGDLSKKINLDVRGEILQLKITINTMVDQLNSFSSEVTRVAKEVGTDGMLGGQAQVEGVGGVWKDLTENVNTMAANLTTQVRSISEIAKAVTKGDFTRVVSVEAKGEMLQLKVTINEMIHNLKETTIKNTLAKETAEAASRAKSDFMANMSHEIRTPMNGIIGMTDLTLDTELTAEQREYLTMVQSSAGSLLTIINDILDFSKIEAGRLELDQSDFSLRAHLYDTLKTLAWRAHQKGLELVCDIASDIPDSLVGDPGRLRQIVTNLVGNAIKFTSEGEVDLVVKIDKYIDGEVLLRFSVIDSGIGIPKEKLHLIFEAFSQADGSITRRYGGTGLGLTISTRLVELMKGKLRVVSKPGKGSTFEFTAQFPTKPDLDLGETPIGVKLKDVHTLVVDDNKNTVKVLCQMLFEFGITSDSTDNGQDAYKMMTKAAQSNRPYEFLFIDAQIDTNIVDLISEDPKLSKTNVIMLICGGGQRGCPENASSLIGGYLSKPVSPSEMLEILQKQGISRQSKVCKKIQPISEIFGDILLAEDNVVNQRLAVRLLEKFGHKVTLAENGLQAVAACEIKHFDLILMDVQMPHMGGFEATAQIRKLESNEGIHTPIIAMTAHALARDRVKCIEAGMDDYISKPINPDQLKSMIEKYLYFSMSNIPFDQASIQAAQQATSSNQFLNSSSTIYFNQSSSPQQSLLTNSPNPLMISDDNCINGISTNNNNRKTKHLKSSNSSPNLSPKSSPNQSSSGILLSSSSSSSLISPIKQNRKKSESPKTSTSSTKKQQTSKDKDFKLQAQLVNRTKSKRNIELVNNKDNNDDLDIKMENNETNPSKRKENDQLSSPLVPAKKNNTNN</sequence>
<feature type="domain" description="HAMP" evidence="16">
    <location>
        <begin position="828"/>
        <end position="880"/>
    </location>
</feature>
<dbReference type="PRINTS" id="PR00344">
    <property type="entry name" value="BCTRLSENSOR"/>
</dbReference>
<feature type="modified residue" description="4-aspartylphosphate" evidence="11">
    <location>
        <position position="1656"/>
    </location>
</feature>
<dbReference type="STRING" id="5786.F0ZP64"/>
<dbReference type="SMART" id="SM00448">
    <property type="entry name" value="REC"/>
    <property type="match status" value="2"/>
</dbReference>
<gene>
    <name evidence="17" type="primary">DHKJ</name>
    <name evidence="17" type="ORF">DICPUDRAFT_35308</name>
</gene>
<feature type="domain" description="HAMP" evidence="16">
    <location>
        <begin position="1288"/>
        <end position="1340"/>
    </location>
</feature>
<feature type="domain" description="HAMP" evidence="16">
    <location>
        <begin position="456"/>
        <end position="508"/>
    </location>
</feature>
<keyword evidence="12" id="KW-0175">Coiled coil</keyword>
<evidence type="ECO:0000256" key="6">
    <source>
        <dbReference type="ARBA" id="ARBA00022741"/>
    </source>
</evidence>
<dbReference type="FunFam" id="3.40.50.2300:FF:001026">
    <property type="match status" value="1"/>
</dbReference>
<evidence type="ECO:0000313" key="18">
    <source>
        <dbReference type="Proteomes" id="UP000001064"/>
    </source>
</evidence>
<keyword evidence="18" id="KW-1185">Reference proteome</keyword>
<dbReference type="VEuPathDB" id="AmoebaDB:DICPUDRAFT_35308"/>
<feature type="domain" description="HAMP" evidence="16">
    <location>
        <begin position="732"/>
        <end position="784"/>
    </location>
</feature>
<evidence type="ECO:0000259" key="15">
    <source>
        <dbReference type="PROSITE" id="PS50110"/>
    </source>
</evidence>
<dbReference type="Gene3D" id="3.40.50.2300">
    <property type="match status" value="2"/>
</dbReference>
<feature type="domain" description="HAMP" evidence="16">
    <location>
        <begin position="364"/>
        <end position="416"/>
    </location>
</feature>
<dbReference type="InterPro" id="IPR001789">
    <property type="entry name" value="Sig_transdc_resp-reg_receiver"/>
</dbReference>
<keyword evidence="3 11" id="KW-0597">Phosphoprotein</keyword>
<dbReference type="CDD" id="cd16922">
    <property type="entry name" value="HATPase_EvgS-ArcB-TorS-like"/>
    <property type="match status" value="1"/>
</dbReference>
<dbReference type="OrthoDB" id="10266508at2759"/>
<feature type="modified residue" description="4-aspartylphosphate" evidence="11">
    <location>
        <position position="1788"/>
    </location>
</feature>
<dbReference type="SUPFAM" id="SSF58104">
    <property type="entry name" value="Methyl-accepting chemotaxis protein (MCP) signaling domain"/>
    <property type="match status" value="3"/>
</dbReference>
<dbReference type="CDD" id="cd06225">
    <property type="entry name" value="HAMP"/>
    <property type="match status" value="12"/>
</dbReference>
<keyword evidence="6" id="KW-0547">Nucleotide-binding</keyword>
<dbReference type="FunFam" id="1.10.287.130:FF:000002">
    <property type="entry name" value="Two-component osmosensing histidine kinase"/>
    <property type="match status" value="1"/>
</dbReference>
<dbReference type="EC" id="2.7.13.3" evidence="2"/>
<comment type="catalytic activity">
    <reaction evidence="1">
        <text>ATP + protein L-histidine = ADP + protein N-phospho-L-histidine.</text>
        <dbReference type="EC" id="2.7.13.3"/>
    </reaction>
</comment>
<dbReference type="InterPro" id="IPR036097">
    <property type="entry name" value="HisK_dim/P_sf"/>
</dbReference>
<dbReference type="Pfam" id="PF00512">
    <property type="entry name" value="HisKA"/>
    <property type="match status" value="1"/>
</dbReference>
<dbReference type="Gene3D" id="3.30.565.10">
    <property type="entry name" value="Histidine kinase-like ATPase, C-terminal domain"/>
    <property type="match status" value="1"/>
</dbReference>
<feature type="domain" description="HAMP" evidence="16">
    <location>
        <begin position="266"/>
        <end position="324"/>
    </location>
</feature>
<feature type="domain" description="HAMP" evidence="16">
    <location>
        <begin position="1196"/>
        <end position="1248"/>
    </location>
</feature>
<dbReference type="InterPro" id="IPR036890">
    <property type="entry name" value="HATPase_C_sf"/>
</dbReference>
<dbReference type="PROSITE" id="PS50109">
    <property type="entry name" value="HIS_KIN"/>
    <property type="match status" value="1"/>
</dbReference>
<dbReference type="EMBL" id="GL871104">
    <property type="protein sequence ID" value="EGC34280.1"/>
    <property type="molecule type" value="Genomic_DNA"/>
</dbReference>
<dbReference type="Gene3D" id="1.20.120.1530">
    <property type="match status" value="9"/>
</dbReference>
<evidence type="ECO:0000313" key="17">
    <source>
        <dbReference type="EMBL" id="EGC34280.1"/>
    </source>
</evidence>
<dbReference type="Pfam" id="PF18947">
    <property type="entry name" value="HAMP_2"/>
    <property type="match status" value="4"/>
</dbReference>
<keyword evidence="9" id="KW-0902">Two-component regulatory system</keyword>
<feature type="domain" description="HAMP" evidence="16">
    <location>
        <begin position="1012"/>
        <end position="1064"/>
    </location>
</feature>
<dbReference type="SUPFAM" id="SSF55874">
    <property type="entry name" value="ATPase domain of HSP90 chaperone/DNA topoisomerase II/histidine kinase"/>
    <property type="match status" value="1"/>
</dbReference>
<dbReference type="PROSITE" id="PS50885">
    <property type="entry name" value="HAMP"/>
    <property type="match status" value="12"/>
</dbReference>
<organism evidence="17 18">
    <name type="scientific">Dictyostelium purpureum</name>
    <name type="common">Slime mold</name>
    <dbReference type="NCBI Taxonomy" id="5786"/>
    <lineage>
        <taxon>Eukaryota</taxon>
        <taxon>Amoebozoa</taxon>
        <taxon>Evosea</taxon>
        <taxon>Eumycetozoa</taxon>
        <taxon>Dictyostelia</taxon>
        <taxon>Dictyosteliales</taxon>
        <taxon>Dictyosteliaceae</taxon>
        <taxon>Dictyostelium</taxon>
    </lineage>
</organism>
<feature type="region of interest" description="Disordered" evidence="13">
    <location>
        <begin position="122"/>
        <end position="157"/>
    </location>
</feature>
<dbReference type="InterPro" id="IPR004358">
    <property type="entry name" value="Sig_transdc_His_kin-like_C"/>
</dbReference>
<feature type="compositionally biased region" description="Low complexity" evidence="13">
    <location>
        <begin position="1916"/>
        <end position="1927"/>
    </location>
</feature>
<evidence type="ECO:0000256" key="12">
    <source>
        <dbReference type="SAM" id="Coils"/>
    </source>
</evidence>
<feature type="compositionally biased region" description="Low complexity" evidence="13">
    <location>
        <begin position="1979"/>
        <end position="1989"/>
    </location>
</feature>
<dbReference type="OMA" id="DMLGWTV"/>
<feature type="domain" description="Response regulatory" evidence="15">
    <location>
        <begin position="1602"/>
        <end position="1719"/>
    </location>
</feature>
<dbReference type="FunFam" id="3.30.565.10:FF:000010">
    <property type="entry name" value="Sensor histidine kinase RcsC"/>
    <property type="match status" value="1"/>
</dbReference>
<dbReference type="PANTHER" id="PTHR45339:SF1">
    <property type="entry name" value="HYBRID SIGNAL TRANSDUCTION HISTIDINE KINASE J"/>
    <property type="match status" value="1"/>
</dbReference>
<reference evidence="18" key="1">
    <citation type="journal article" date="2011" name="Genome Biol.">
        <title>Comparative genomics of the social amoebae Dictyostelium discoideum and Dictyostelium purpureum.</title>
        <authorList>
            <consortium name="US DOE Joint Genome Institute (JGI-PGF)"/>
            <person name="Sucgang R."/>
            <person name="Kuo A."/>
            <person name="Tian X."/>
            <person name="Salerno W."/>
            <person name="Parikh A."/>
            <person name="Feasley C.L."/>
            <person name="Dalin E."/>
            <person name="Tu H."/>
            <person name="Huang E."/>
            <person name="Barry K."/>
            <person name="Lindquist E."/>
            <person name="Shapiro H."/>
            <person name="Bruce D."/>
            <person name="Schmutz J."/>
            <person name="Salamov A."/>
            <person name="Fey P."/>
            <person name="Gaudet P."/>
            <person name="Anjard C."/>
            <person name="Babu M.M."/>
            <person name="Basu S."/>
            <person name="Bushmanova Y."/>
            <person name="van der Wel H."/>
            <person name="Katoh-Kurasawa M."/>
            <person name="Dinh C."/>
            <person name="Coutinho P.M."/>
            <person name="Saito T."/>
            <person name="Elias M."/>
            <person name="Schaap P."/>
            <person name="Kay R.R."/>
            <person name="Henrissat B."/>
            <person name="Eichinger L."/>
            <person name="Rivero F."/>
            <person name="Putnam N.H."/>
            <person name="West C.M."/>
            <person name="Loomis W.F."/>
            <person name="Chisholm R.L."/>
            <person name="Shaulsky G."/>
            <person name="Strassmann J.E."/>
            <person name="Queller D.C."/>
            <person name="Kuspa A."/>
            <person name="Grigoriev I.V."/>
        </authorList>
    </citation>
    <scope>NUCLEOTIDE SEQUENCE [LARGE SCALE GENOMIC DNA]</scope>
    <source>
        <strain evidence="18">QSDP1</strain>
    </source>
</reference>
<dbReference type="GO" id="GO:0000155">
    <property type="term" value="F:phosphorelay sensor kinase activity"/>
    <property type="evidence" value="ECO:0007669"/>
    <property type="project" value="InterPro"/>
</dbReference>
<evidence type="ECO:0000256" key="5">
    <source>
        <dbReference type="ARBA" id="ARBA00022737"/>
    </source>
</evidence>
<keyword evidence="8" id="KW-0067">ATP-binding</keyword>
<dbReference type="SUPFAM" id="SSF47384">
    <property type="entry name" value="Homodimeric domain of signal transducing histidine kinase"/>
    <property type="match status" value="1"/>
</dbReference>
<dbReference type="GeneID" id="10500195"/>
<dbReference type="SMART" id="SM00388">
    <property type="entry name" value="HisKA"/>
    <property type="match status" value="1"/>
</dbReference>
<name>F0ZP64_DICPU</name>
<feature type="domain" description="HAMP" evidence="16">
    <location>
        <begin position="1104"/>
        <end position="1156"/>
    </location>
</feature>
<dbReference type="InterPro" id="IPR003594">
    <property type="entry name" value="HATPase_dom"/>
</dbReference>
<feature type="domain" description="HAMP" evidence="16">
    <location>
        <begin position="640"/>
        <end position="692"/>
    </location>
</feature>
<evidence type="ECO:0000256" key="9">
    <source>
        <dbReference type="ARBA" id="ARBA00023012"/>
    </source>
</evidence>
<dbReference type="KEGG" id="dpp:DICPUDRAFT_35308"/>
<evidence type="ECO:0000256" key="4">
    <source>
        <dbReference type="ARBA" id="ARBA00022679"/>
    </source>
</evidence>
<dbReference type="InterPro" id="IPR011006">
    <property type="entry name" value="CheY-like_superfamily"/>
</dbReference>
<dbReference type="InterPro" id="IPR003661">
    <property type="entry name" value="HisK_dim/P_dom"/>
</dbReference>
<evidence type="ECO:0000256" key="2">
    <source>
        <dbReference type="ARBA" id="ARBA00012438"/>
    </source>
</evidence>
<dbReference type="SMART" id="SM00387">
    <property type="entry name" value="HATPase_c"/>
    <property type="match status" value="1"/>
</dbReference>
<dbReference type="eggNOG" id="KOG0519">
    <property type="taxonomic scope" value="Eukaryota"/>
</dbReference>
<dbReference type="InterPro" id="IPR003660">
    <property type="entry name" value="HAMP_dom"/>
</dbReference>
<dbReference type="CDD" id="cd17546">
    <property type="entry name" value="REC_hyHK_CKI1_RcsC-like"/>
    <property type="match status" value="1"/>
</dbReference>